<keyword evidence="1" id="KW-0472">Membrane</keyword>
<protein>
    <submittedName>
        <fullName evidence="2">DUF3087 domain-containing protein</fullName>
    </submittedName>
</protein>
<feature type="transmembrane region" description="Helical" evidence="1">
    <location>
        <begin position="47"/>
        <end position="67"/>
    </location>
</feature>
<keyword evidence="1" id="KW-0812">Transmembrane</keyword>
<sequence>MILTDINKAQYRHRLNRVIIACIVVLTVSALSISTALIYFFSDGSETHFMLNLTGVVLGGGLVLQLLRHFRTHPYMHEIMYVWDLKQELNLINRRLRKVQQAAQQGNYHAMLALHFSYQGSQQLWQLDDNTITLDDLRPLMNELDKLAQQFNYELKTDAYSRDMLKEF</sequence>
<dbReference type="EMBL" id="JAIMJA010000008">
    <property type="protein sequence ID" value="MCE2595126.1"/>
    <property type="molecule type" value="Genomic_DNA"/>
</dbReference>
<gene>
    <name evidence="2" type="ORF">K6Y31_09875</name>
</gene>
<keyword evidence="3" id="KW-1185">Reference proteome</keyword>
<proteinExistence type="predicted"/>
<dbReference type="Pfam" id="PF11286">
    <property type="entry name" value="DUF3087"/>
    <property type="match status" value="1"/>
</dbReference>
<name>A0ABS8W807_9GAMM</name>
<feature type="transmembrane region" description="Helical" evidence="1">
    <location>
        <begin position="18"/>
        <end position="41"/>
    </location>
</feature>
<keyword evidence="1" id="KW-1133">Transmembrane helix</keyword>
<comment type="caution">
    <text evidence="2">The sequence shown here is derived from an EMBL/GenBank/DDBJ whole genome shotgun (WGS) entry which is preliminary data.</text>
</comment>
<dbReference type="InterPro" id="IPR021438">
    <property type="entry name" value="DUF3087"/>
</dbReference>
<organism evidence="2 3">
    <name type="scientific">Motilimonas cestriensis</name>
    <dbReference type="NCBI Taxonomy" id="2742685"/>
    <lineage>
        <taxon>Bacteria</taxon>
        <taxon>Pseudomonadati</taxon>
        <taxon>Pseudomonadota</taxon>
        <taxon>Gammaproteobacteria</taxon>
        <taxon>Alteromonadales</taxon>
        <taxon>Alteromonadales genera incertae sedis</taxon>
        <taxon>Motilimonas</taxon>
    </lineage>
</organism>
<evidence type="ECO:0000256" key="1">
    <source>
        <dbReference type="SAM" id="Phobius"/>
    </source>
</evidence>
<evidence type="ECO:0000313" key="2">
    <source>
        <dbReference type="EMBL" id="MCE2595126.1"/>
    </source>
</evidence>
<accession>A0ABS8W807</accession>
<evidence type="ECO:0000313" key="3">
    <source>
        <dbReference type="Proteomes" id="UP001201273"/>
    </source>
</evidence>
<dbReference type="Proteomes" id="UP001201273">
    <property type="component" value="Unassembled WGS sequence"/>
</dbReference>
<dbReference type="RefSeq" id="WP_233052621.1">
    <property type="nucleotide sequence ID" value="NZ_JAIMJA010000008.1"/>
</dbReference>
<reference evidence="2 3" key="1">
    <citation type="journal article" date="2022" name="Environ. Microbiol. Rep.">
        <title>Eco-phylogenetic analyses reveal divergent evolution of vitamin B12 metabolism in the marine bacterial family 'Psychromonadaceae'.</title>
        <authorList>
            <person name="Jin X."/>
            <person name="Yang Y."/>
            <person name="Cao H."/>
            <person name="Gao B."/>
            <person name="Zhao Z."/>
        </authorList>
    </citation>
    <scope>NUCLEOTIDE SEQUENCE [LARGE SCALE GENOMIC DNA]</scope>
    <source>
        <strain evidence="2 3">MKS20</strain>
    </source>
</reference>